<evidence type="ECO:0000259" key="1">
    <source>
        <dbReference type="PROSITE" id="PS50994"/>
    </source>
</evidence>
<dbReference type="AlphaFoldDB" id="A0A2H0WJR8"/>
<dbReference type="GO" id="GO:0003676">
    <property type="term" value="F:nucleic acid binding"/>
    <property type="evidence" value="ECO:0007669"/>
    <property type="project" value="InterPro"/>
</dbReference>
<dbReference type="InterPro" id="IPR001584">
    <property type="entry name" value="Integrase_cat-core"/>
</dbReference>
<evidence type="ECO:0000313" key="3">
    <source>
        <dbReference type="Proteomes" id="UP000230787"/>
    </source>
</evidence>
<comment type="caution">
    <text evidence="2">The sequence shown here is derived from an EMBL/GenBank/DDBJ whole genome shotgun (WGS) entry which is preliminary data.</text>
</comment>
<dbReference type="InterPro" id="IPR012337">
    <property type="entry name" value="RNaseH-like_sf"/>
</dbReference>
<dbReference type="EMBL" id="PEZN01000020">
    <property type="protein sequence ID" value="PIS12933.1"/>
    <property type="molecule type" value="Genomic_DNA"/>
</dbReference>
<dbReference type="PANTHER" id="PTHR42648">
    <property type="entry name" value="TRANSPOSASE, PUTATIVE-RELATED"/>
    <property type="match status" value="1"/>
</dbReference>
<evidence type="ECO:0000313" key="2">
    <source>
        <dbReference type="EMBL" id="PIS12933.1"/>
    </source>
</evidence>
<dbReference type="Proteomes" id="UP000230787">
    <property type="component" value="Unassembled WGS sequence"/>
</dbReference>
<reference evidence="3" key="1">
    <citation type="submission" date="2017-09" db="EMBL/GenBank/DDBJ databases">
        <title>Depth-based differentiation of microbial function through sediment-hosted aquifers and enrichment of novel symbionts in the deep terrestrial subsurface.</title>
        <authorList>
            <person name="Probst A.J."/>
            <person name="Ladd B."/>
            <person name="Jarett J.K."/>
            <person name="Geller-Mcgrath D.E."/>
            <person name="Sieber C.M.K."/>
            <person name="Emerson J.B."/>
            <person name="Anantharaman K."/>
            <person name="Thomas B.C."/>
            <person name="Malmstrom R."/>
            <person name="Stieglmeier M."/>
            <person name="Klingl A."/>
            <person name="Woyke T."/>
            <person name="Ryan C.M."/>
            <person name="Banfield J.F."/>
        </authorList>
    </citation>
    <scope>NUCLEOTIDE SEQUENCE [LARGE SCALE GENOMIC DNA]</scope>
</reference>
<dbReference type="Gene3D" id="3.30.420.10">
    <property type="entry name" value="Ribonuclease H-like superfamily/Ribonuclease H"/>
    <property type="match status" value="1"/>
</dbReference>
<dbReference type="InterPro" id="IPR036397">
    <property type="entry name" value="RNaseH_sf"/>
</dbReference>
<dbReference type="PROSITE" id="PS50994">
    <property type="entry name" value="INTEGRASE"/>
    <property type="match status" value="1"/>
</dbReference>
<dbReference type="PANTHER" id="PTHR42648:SF18">
    <property type="entry name" value="RETROTRANSPOSON, UNCLASSIFIED-LIKE PROTEIN"/>
    <property type="match status" value="1"/>
</dbReference>
<organism evidence="2 3">
    <name type="scientific">candidate division WWE3 bacterium CG09_land_8_20_14_0_10_39_24</name>
    <dbReference type="NCBI Taxonomy" id="1975088"/>
    <lineage>
        <taxon>Bacteria</taxon>
        <taxon>Katanobacteria</taxon>
    </lineage>
</organism>
<accession>A0A2H0WJR8</accession>
<name>A0A2H0WJR8_UNCKA</name>
<dbReference type="GO" id="GO:0015074">
    <property type="term" value="P:DNA integration"/>
    <property type="evidence" value="ECO:0007669"/>
    <property type="project" value="InterPro"/>
</dbReference>
<gene>
    <name evidence="2" type="ORF">COT69_01495</name>
</gene>
<proteinExistence type="predicted"/>
<dbReference type="InterPro" id="IPR039537">
    <property type="entry name" value="Retrotran_Ty1/copia-like"/>
</dbReference>
<sequence>MYGDGFPSSNKTRFLGKGIVGYARYMKFKHNLSITQNNHIVQKRLEVVLFFDKYGLSPTLDAFKVSKSSIYLWRSVLKKWKYQTIYLVPKSTRPKNTRRMSVNPLILKFIKDIRENTYKLGKSKIKALLDEYCVSNGITPVSESLIGKIIKRNNWYFEPTKKIYHNPYSNYPMKKSKKMRAPKGEKIYFPGQQVQIDSIARFDLNLKRYIITAVDLYSRFSFAYTYKSLSSRIALDFYQKLEKVAPFKILAVKTDNGLEFERYFDSYLKENNVFHFFSYPRTPKSNAYVERFNRTIQEEFVDRSIDLIENINTFNSKLIDYLIYFNSVRPHRSLDNLTPMWYLVFKGILSKMSVTHTIV</sequence>
<feature type="domain" description="Integrase catalytic" evidence="1">
    <location>
        <begin position="186"/>
        <end position="347"/>
    </location>
</feature>
<protein>
    <recommendedName>
        <fullName evidence="1">Integrase catalytic domain-containing protein</fullName>
    </recommendedName>
</protein>
<dbReference type="SUPFAM" id="SSF53098">
    <property type="entry name" value="Ribonuclease H-like"/>
    <property type="match status" value="1"/>
</dbReference>
<dbReference type="Pfam" id="PF13683">
    <property type="entry name" value="rve_3"/>
    <property type="match status" value="1"/>
</dbReference>